<accession>F3YZK9</accession>
<dbReference type="EMBL" id="CP003221">
    <property type="protein sequence ID" value="EGJ49708.1"/>
    <property type="molecule type" value="Genomic_DNA"/>
</dbReference>
<dbReference type="eggNOG" id="COG1413">
    <property type="taxonomic scope" value="Bacteria"/>
</dbReference>
<dbReference type="InterPro" id="IPR011989">
    <property type="entry name" value="ARM-like"/>
</dbReference>
<sequence>MARFRELKAGLVQALTSDDWSKQVESLAGERPGDLIGPLFQMLLHRDDLVRWRAVEAFGLIVSSLARRDMEAARVVMRQMMWRLNEESGNIGWGVAEAMGAILAGHEGLAREYHSILVSYVREAGGDICHGNYLDNAALRRGVLWGLGRLAQTRPELARKALPDLLLVLDPARGVEGKTAAEAVECHDAVARGLACWVLGLLAEFGGSLGPDVRNAVTAQMEDQTGLELFQDGRLIRTTVGDLSREALKRLA</sequence>
<dbReference type="InterPro" id="IPR016024">
    <property type="entry name" value="ARM-type_fold"/>
</dbReference>
<dbReference type="HOGENOM" id="CLU_094508_0_0_7"/>
<name>F3YZK9_DESAF</name>
<evidence type="ECO:0000313" key="2">
    <source>
        <dbReference type="Proteomes" id="UP000007844"/>
    </source>
</evidence>
<evidence type="ECO:0008006" key="3">
    <source>
        <dbReference type="Google" id="ProtNLM"/>
    </source>
</evidence>
<dbReference type="AlphaFoldDB" id="F3YZK9"/>
<organism evidence="1 2">
    <name type="scientific">Desulfocurvibacter africanus subsp. africanus str. Walvis Bay</name>
    <dbReference type="NCBI Taxonomy" id="690850"/>
    <lineage>
        <taxon>Bacteria</taxon>
        <taxon>Pseudomonadati</taxon>
        <taxon>Thermodesulfobacteriota</taxon>
        <taxon>Desulfovibrionia</taxon>
        <taxon>Desulfovibrionales</taxon>
        <taxon>Desulfovibrionaceae</taxon>
        <taxon>Desulfocurvibacter</taxon>
    </lineage>
</organism>
<protein>
    <recommendedName>
        <fullName evidence="3">PBS lyase HEAT domain protein repeat-containing protein</fullName>
    </recommendedName>
</protein>
<dbReference type="Gene3D" id="1.25.10.10">
    <property type="entry name" value="Leucine-rich Repeat Variant"/>
    <property type="match status" value="1"/>
</dbReference>
<dbReference type="InterPro" id="IPR054701">
    <property type="entry name" value="DVU0298-like"/>
</dbReference>
<dbReference type="NCBIfam" id="NF045662">
    <property type="entry name" value="DVU0298_fam"/>
    <property type="match status" value="1"/>
</dbReference>
<dbReference type="KEGG" id="daf:Desaf_1369"/>
<proteinExistence type="predicted"/>
<dbReference type="RefSeq" id="WP_014259498.1">
    <property type="nucleotide sequence ID" value="NC_016629.1"/>
</dbReference>
<reference evidence="1 2" key="1">
    <citation type="journal article" date="2011" name="J. Bacteriol.">
        <title>Genome sequence of the mercury-methylating and pleomorphic Desulfovibrio africanus Strain Walvis Bay.</title>
        <authorList>
            <person name="Brown S.D."/>
            <person name="Wall J.D."/>
            <person name="Kucken A.M."/>
            <person name="Gilmour C.C."/>
            <person name="Podar M."/>
            <person name="Brandt C.C."/>
            <person name="Teshima H."/>
            <person name="Detter J.C."/>
            <person name="Han C.S."/>
            <person name="Land M.L."/>
            <person name="Lucas S."/>
            <person name="Han J."/>
            <person name="Pennacchio L."/>
            <person name="Nolan M."/>
            <person name="Pitluck S."/>
            <person name="Woyke T."/>
            <person name="Goodwin L."/>
            <person name="Palumbo A.V."/>
            <person name="Elias D.A."/>
        </authorList>
    </citation>
    <scope>NUCLEOTIDE SEQUENCE [LARGE SCALE GENOMIC DNA]</scope>
    <source>
        <strain evidence="1 2">Walvis Bay</strain>
    </source>
</reference>
<dbReference type="Proteomes" id="UP000007844">
    <property type="component" value="Chromosome"/>
</dbReference>
<keyword evidence="2" id="KW-1185">Reference proteome</keyword>
<gene>
    <name evidence="1" type="ORF">Desaf_1369</name>
</gene>
<evidence type="ECO:0000313" key="1">
    <source>
        <dbReference type="EMBL" id="EGJ49708.1"/>
    </source>
</evidence>
<dbReference type="STRING" id="690850.Desaf_1369"/>
<dbReference type="SUPFAM" id="SSF48371">
    <property type="entry name" value="ARM repeat"/>
    <property type="match status" value="1"/>
</dbReference>